<evidence type="ECO:0000313" key="3">
    <source>
        <dbReference type="EMBL" id="EOA91664.1"/>
    </source>
</evidence>
<evidence type="ECO:0000256" key="1">
    <source>
        <dbReference type="SAM" id="Phobius"/>
    </source>
</evidence>
<proteinExistence type="predicted"/>
<keyword evidence="1" id="KW-0812">Transmembrane</keyword>
<keyword evidence="2" id="KW-0732">Signal</keyword>
<organism evidence="3 4">
    <name type="scientific">Exserohilum turcicum (strain 28A)</name>
    <name type="common">Northern leaf blight fungus</name>
    <name type="synonym">Setosphaeria turcica</name>
    <dbReference type="NCBI Taxonomy" id="671987"/>
    <lineage>
        <taxon>Eukaryota</taxon>
        <taxon>Fungi</taxon>
        <taxon>Dikarya</taxon>
        <taxon>Ascomycota</taxon>
        <taxon>Pezizomycotina</taxon>
        <taxon>Dothideomycetes</taxon>
        <taxon>Pleosporomycetidae</taxon>
        <taxon>Pleosporales</taxon>
        <taxon>Pleosporineae</taxon>
        <taxon>Pleosporaceae</taxon>
        <taxon>Exserohilum</taxon>
    </lineage>
</organism>
<name>R0KRQ1_EXST2</name>
<reference evidence="3 4" key="2">
    <citation type="journal article" date="2013" name="PLoS Genet.">
        <title>Comparative genome structure, secondary metabolite, and effector coding capacity across Cochliobolus pathogens.</title>
        <authorList>
            <person name="Condon B.J."/>
            <person name="Leng Y."/>
            <person name="Wu D."/>
            <person name="Bushley K.E."/>
            <person name="Ohm R.A."/>
            <person name="Otillar R."/>
            <person name="Martin J."/>
            <person name="Schackwitz W."/>
            <person name="Grimwood J."/>
            <person name="MohdZainudin N."/>
            <person name="Xue C."/>
            <person name="Wang R."/>
            <person name="Manning V.A."/>
            <person name="Dhillon B."/>
            <person name="Tu Z.J."/>
            <person name="Steffenson B.J."/>
            <person name="Salamov A."/>
            <person name="Sun H."/>
            <person name="Lowry S."/>
            <person name="LaButti K."/>
            <person name="Han J."/>
            <person name="Copeland A."/>
            <person name="Lindquist E."/>
            <person name="Barry K."/>
            <person name="Schmutz J."/>
            <person name="Baker S.E."/>
            <person name="Ciuffetti L.M."/>
            <person name="Grigoriev I.V."/>
            <person name="Zhong S."/>
            <person name="Turgeon B.G."/>
        </authorList>
    </citation>
    <scope>NUCLEOTIDE SEQUENCE [LARGE SCALE GENOMIC DNA]</scope>
    <source>
        <strain evidence="4">28A</strain>
    </source>
</reference>
<evidence type="ECO:0000256" key="2">
    <source>
        <dbReference type="SAM" id="SignalP"/>
    </source>
</evidence>
<dbReference type="Proteomes" id="UP000016935">
    <property type="component" value="Unassembled WGS sequence"/>
</dbReference>
<reference evidence="3 4" key="1">
    <citation type="journal article" date="2012" name="PLoS Pathog.">
        <title>Diverse lifestyles and strategies of plant pathogenesis encoded in the genomes of eighteen Dothideomycetes fungi.</title>
        <authorList>
            <person name="Ohm R.A."/>
            <person name="Feau N."/>
            <person name="Henrissat B."/>
            <person name="Schoch C.L."/>
            <person name="Horwitz B.A."/>
            <person name="Barry K.W."/>
            <person name="Condon B.J."/>
            <person name="Copeland A.C."/>
            <person name="Dhillon B."/>
            <person name="Glaser F."/>
            <person name="Hesse C.N."/>
            <person name="Kosti I."/>
            <person name="LaButti K."/>
            <person name="Lindquist E.A."/>
            <person name="Lucas S."/>
            <person name="Salamov A.A."/>
            <person name="Bradshaw R.E."/>
            <person name="Ciuffetti L."/>
            <person name="Hamelin R.C."/>
            <person name="Kema G.H.J."/>
            <person name="Lawrence C."/>
            <person name="Scott J.A."/>
            <person name="Spatafora J.W."/>
            <person name="Turgeon B.G."/>
            <person name="de Wit P.J.G.M."/>
            <person name="Zhong S."/>
            <person name="Goodwin S.B."/>
            <person name="Grigoriev I.V."/>
        </authorList>
    </citation>
    <scope>NUCLEOTIDE SEQUENCE [LARGE SCALE GENOMIC DNA]</scope>
    <source>
        <strain evidence="4">28A</strain>
    </source>
</reference>
<sequence length="201" mass="20972">MRFLAPWHLLVSSLTWCAAEPLAKPEAVPQQLTNNAPFSGAVYIVNPDGQQVVAQDHNWCPSSASVSCSSVDHPSWCCPANYQCVVPANSNGLIGCCPNGNTCGGTVNVAQITTVTVYPQQQTVYAQPPQTTVYQHPNPVQGGFCATITMNGPGLPRAGEGSCGTILIVAGAPSLKVLGLGAGLVAFILHFALGRMFHGVL</sequence>
<gene>
    <name evidence="3" type="ORF">SETTUDRAFT_162305</name>
</gene>
<keyword evidence="4" id="KW-1185">Reference proteome</keyword>
<dbReference type="GeneID" id="19398347"/>
<dbReference type="HOGENOM" id="CLU_1366027_0_0_1"/>
<dbReference type="EMBL" id="KB908481">
    <property type="protein sequence ID" value="EOA91664.1"/>
    <property type="molecule type" value="Genomic_DNA"/>
</dbReference>
<dbReference type="OrthoDB" id="2426396at2759"/>
<protein>
    <submittedName>
        <fullName evidence="3">Uncharacterized protein</fullName>
    </submittedName>
</protein>
<dbReference type="PANTHER" id="PTHR39599:SF1">
    <property type="entry name" value="GPI-ANCHORED PROTEIN (EUROFUNG)"/>
    <property type="match status" value="1"/>
</dbReference>
<accession>R0KRQ1</accession>
<feature type="chain" id="PRO_5004343436" evidence="2">
    <location>
        <begin position="20"/>
        <end position="201"/>
    </location>
</feature>
<keyword evidence="1" id="KW-1133">Transmembrane helix</keyword>
<evidence type="ECO:0000313" key="4">
    <source>
        <dbReference type="Proteomes" id="UP000016935"/>
    </source>
</evidence>
<dbReference type="PANTHER" id="PTHR39599">
    <property type="entry name" value="GPI-ANCHORED PROTEIN (EUROFUNG)-RELATED-RELATED"/>
    <property type="match status" value="1"/>
</dbReference>
<feature type="signal peptide" evidence="2">
    <location>
        <begin position="1"/>
        <end position="19"/>
    </location>
</feature>
<dbReference type="AlphaFoldDB" id="R0KRQ1"/>
<feature type="transmembrane region" description="Helical" evidence="1">
    <location>
        <begin position="177"/>
        <end position="197"/>
    </location>
</feature>
<dbReference type="eggNOG" id="ENOG502SSIA">
    <property type="taxonomic scope" value="Eukaryota"/>
</dbReference>
<dbReference type="RefSeq" id="XP_008020779.1">
    <property type="nucleotide sequence ID" value="XM_008022588.1"/>
</dbReference>
<keyword evidence="1" id="KW-0472">Membrane</keyword>